<dbReference type="Pfam" id="PF02880">
    <property type="entry name" value="PGM_PMM_III"/>
    <property type="match status" value="1"/>
</dbReference>
<keyword evidence="8" id="KW-0460">Magnesium</keyword>
<dbReference type="PROSITE" id="PS00710">
    <property type="entry name" value="PGM_PMM"/>
    <property type="match status" value="1"/>
</dbReference>
<dbReference type="GO" id="GO:0005634">
    <property type="term" value="C:nucleus"/>
    <property type="evidence" value="ECO:0007669"/>
    <property type="project" value="TreeGrafter"/>
</dbReference>
<dbReference type="InterPro" id="IPR036900">
    <property type="entry name" value="A-D-PHexomutase_C_sf"/>
</dbReference>
<protein>
    <submittedName>
        <fullName evidence="14">Phosphoglucomutase-2</fullName>
    </submittedName>
</protein>
<dbReference type="InterPro" id="IPR005845">
    <property type="entry name" value="A-D-PHexomutase_a/b/a-II"/>
</dbReference>
<dbReference type="Pfam" id="PF02878">
    <property type="entry name" value="PGM_PMM_I"/>
    <property type="match status" value="1"/>
</dbReference>
<evidence type="ECO:0000256" key="1">
    <source>
        <dbReference type="ARBA" id="ARBA00001946"/>
    </source>
</evidence>
<dbReference type="GO" id="GO:0006006">
    <property type="term" value="P:glucose metabolic process"/>
    <property type="evidence" value="ECO:0007669"/>
    <property type="project" value="UniProtKB-KW"/>
</dbReference>
<dbReference type="PRINTS" id="PR00509">
    <property type="entry name" value="PGMPMM"/>
</dbReference>
<dbReference type="SUPFAM" id="SSF55957">
    <property type="entry name" value="Phosphoglucomutase, C-terminal domain"/>
    <property type="match status" value="1"/>
</dbReference>
<dbReference type="Gene3D" id="3.40.120.10">
    <property type="entry name" value="Alpha-D-Glucose-1,6-Bisphosphate, subunit A, domain 3"/>
    <property type="match status" value="3"/>
</dbReference>
<dbReference type="FunFam" id="3.40.120.10:FF:000035">
    <property type="entry name" value="Pgm3p"/>
    <property type="match status" value="1"/>
</dbReference>
<keyword evidence="6" id="KW-0597">Phosphoprotein</keyword>
<dbReference type="SUPFAM" id="SSF53738">
    <property type="entry name" value="Phosphoglucomutase, first 3 domains"/>
    <property type="match status" value="3"/>
</dbReference>
<evidence type="ECO:0000259" key="11">
    <source>
        <dbReference type="Pfam" id="PF02878"/>
    </source>
</evidence>
<reference evidence="14" key="1">
    <citation type="submission" date="2023-08" db="EMBL/GenBank/DDBJ databases">
        <authorList>
            <person name="Alioto T."/>
            <person name="Alioto T."/>
            <person name="Gomez Garrido J."/>
        </authorList>
    </citation>
    <scope>NUCLEOTIDE SEQUENCE</scope>
</reference>
<keyword evidence="7" id="KW-0479">Metal-binding</keyword>
<dbReference type="CDD" id="cd05799">
    <property type="entry name" value="PGM2"/>
    <property type="match status" value="1"/>
</dbReference>
<keyword evidence="4" id="KW-0963">Cytoplasm</keyword>
<dbReference type="AlphaFoldDB" id="A0AAV1ETF5"/>
<feature type="domain" description="Alpha-D-phosphohexomutase alpha/beta/alpha" evidence="13">
    <location>
        <begin position="342"/>
        <end position="470"/>
    </location>
</feature>
<dbReference type="Pfam" id="PF02879">
    <property type="entry name" value="PGM_PMM_II"/>
    <property type="match status" value="1"/>
</dbReference>
<evidence type="ECO:0000256" key="8">
    <source>
        <dbReference type="ARBA" id="ARBA00022842"/>
    </source>
</evidence>
<evidence type="ECO:0000313" key="14">
    <source>
        <dbReference type="EMBL" id="CAJ1052147.1"/>
    </source>
</evidence>
<dbReference type="PANTHER" id="PTHR45745:SF3">
    <property type="entry name" value="PHOSPHOPENTOMUTASE"/>
    <property type="match status" value="1"/>
</dbReference>
<dbReference type="Proteomes" id="UP001178508">
    <property type="component" value="Chromosome 3"/>
</dbReference>
<feature type="domain" description="Alpha-D-phosphohexomutase alpha/beta/alpha" evidence="12">
    <location>
        <begin position="226"/>
        <end position="331"/>
    </location>
</feature>
<dbReference type="GO" id="GO:0006166">
    <property type="term" value="P:purine ribonucleoside salvage"/>
    <property type="evidence" value="ECO:0007669"/>
    <property type="project" value="TreeGrafter"/>
</dbReference>
<dbReference type="InterPro" id="IPR005846">
    <property type="entry name" value="A-D-PHexomutase_a/b/a-III"/>
</dbReference>
<keyword evidence="15" id="KW-1185">Reference proteome</keyword>
<dbReference type="InterPro" id="IPR016066">
    <property type="entry name" value="A-D-PHexomutase_CS"/>
</dbReference>
<evidence type="ECO:0000256" key="3">
    <source>
        <dbReference type="ARBA" id="ARBA00010231"/>
    </source>
</evidence>
<evidence type="ECO:0000259" key="12">
    <source>
        <dbReference type="Pfam" id="PF02879"/>
    </source>
</evidence>
<dbReference type="EMBL" id="OY660866">
    <property type="protein sequence ID" value="CAJ1052147.1"/>
    <property type="molecule type" value="Genomic_DNA"/>
</dbReference>
<dbReference type="InterPro" id="IPR005841">
    <property type="entry name" value="Alpha-D-phosphohexomutase_SF"/>
</dbReference>
<keyword evidence="9" id="KW-0413">Isomerase</keyword>
<evidence type="ECO:0000256" key="10">
    <source>
        <dbReference type="ARBA" id="ARBA00023277"/>
    </source>
</evidence>
<dbReference type="GO" id="GO:0005737">
    <property type="term" value="C:cytoplasm"/>
    <property type="evidence" value="ECO:0007669"/>
    <property type="project" value="UniProtKB-SubCell"/>
</dbReference>
<evidence type="ECO:0000256" key="7">
    <source>
        <dbReference type="ARBA" id="ARBA00022723"/>
    </source>
</evidence>
<dbReference type="InterPro" id="IPR005844">
    <property type="entry name" value="A-D-PHexomutase_a/b/a-I"/>
</dbReference>
<dbReference type="Gene3D" id="3.30.310.50">
    <property type="entry name" value="Alpha-D-phosphohexomutase, C-terminal domain"/>
    <property type="match status" value="1"/>
</dbReference>
<dbReference type="GO" id="GO:0008973">
    <property type="term" value="F:phosphopentomutase activity"/>
    <property type="evidence" value="ECO:0007669"/>
    <property type="project" value="TreeGrafter"/>
</dbReference>
<evidence type="ECO:0000313" key="15">
    <source>
        <dbReference type="Proteomes" id="UP001178508"/>
    </source>
</evidence>
<feature type="domain" description="Alpha-D-phosphohexomutase alpha/beta/alpha" evidence="11">
    <location>
        <begin position="53"/>
        <end position="198"/>
    </location>
</feature>
<proteinExistence type="inferred from homology"/>
<name>A0AAV1ETF5_XYRNO</name>
<evidence type="ECO:0000256" key="5">
    <source>
        <dbReference type="ARBA" id="ARBA00022526"/>
    </source>
</evidence>
<organism evidence="14 15">
    <name type="scientific">Xyrichtys novacula</name>
    <name type="common">Pearly razorfish</name>
    <name type="synonym">Hemipteronotus novacula</name>
    <dbReference type="NCBI Taxonomy" id="13765"/>
    <lineage>
        <taxon>Eukaryota</taxon>
        <taxon>Metazoa</taxon>
        <taxon>Chordata</taxon>
        <taxon>Craniata</taxon>
        <taxon>Vertebrata</taxon>
        <taxon>Euteleostomi</taxon>
        <taxon>Actinopterygii</taxon>
        <taxon>Neopterygii</taxon>
        <taxon>Teleostei</taxon>
        <taxon>Neoteleostei</taxon>
        <taxon>Acanthomorphata</taxon>
        <taxon>Eupercaria</taxon>
        <taxon>Labriformes</taxon>
        <taxon>Labridae</taxon>
        <taxon>Xyrichtys</taxon>
    </lineage>
</organism>
<evidence type="ECO:0000256" key="2">
    <source>
        <dbReference type="ARBA" id="ARBA00004496"/>
    </source>
</evidence>
<evidence type="ECO:0000256" key="4">
    <source>
        <dbReference type="ARBA" id="ARBA00022490"/>
    </source>
</evidence>
<comment type="subcellular location">
    <subcellularLocation>
        <location evidence="2">Cytoplasm</location>
    </subcellularLocation>
</comment>
<evidence type="ECO:0000259" key="13">
    <source>
        <dbReference type="Pfam" id="PF02880"/>
    </source>
</evidence>
<dbReference type="GO" id="GO:0000287">
    <property type="term" value="F:magnesium ion binding"/>
    <property type="evidence" value="ECO:0007669"/>
    <property type="project" value="InterPro"/>
</dbReference>
<keyword evidence="10" id="KW-0119">Carbohydrate metabolism</keyword>
<evidence type="ECO:0000256" key="9">
    <source>
        <dbReference type="ARBA" id="ARBA00023235"/>
    </source>
</evidence>
<accession>A0AAV1ETF5</accession>
<dbReference type="InterPro" id="IPR016055">
    <property type="entry name" value="A-D-PHexomutase_a/b/a-I/II/III"/>
</dbReference>
<comment type="similarity">
    <text evidence="3">Belongs to the phosphohexose mutase family.</text>
</comment>
<gene>
    <name evidence="14" type="ORF">XNOV1_A001016</name>
</gene>
<evidence type="ECO:0000256" key="6">
    <source>
        <dbReference type="ARBA" id="ARBA00022553"/>
    </source>
</evidence>
<dbReference type="FunFam" id="3.40.120.10:FF:000017">
    <property type="entry name" value="glucose 1,6-bisphosphate synthase"/>
    <property type="match status" value="1"/>
</dbReference>
<dbReference type="PANTHER" id="PTHR45745">
    <property type="entry name" value="PHOSPHOMANNOMUTASE 45A"/>
    <property type="match status" value="1"/>
</dbReference>
<comment type="cofactor">
    <cofactor evidence="1">
        <name>Mg(2+)</name>
        <dbReference type="ChEBI" id="CHEBI:18420"/>
    </cofactor>
</comment>
<sequence>MDNGSSTTGDTELDQAVRQWLQYDKNPKTASMVQEMMKNGAVEALKKCFTSRMEFGTAGLRAPMGPGISCMNDLTIIQTTQGFCHYLEESFSDLKERGVVIGYDARAHPPSGGSSKHFASLAAAVFISRGVPVHLFNDITPTPFVPFTVSHLGLCAGIMVTASHNPKQDNGYKVYWENGAQIISPHDKNIAKAIEENLEPWPESWNTEEALKSPLLKDSYQDIHTQYFKTIQNHCHNRDINKSSEVKIVHTSVHGVGHAFVQTAFKAFDLPPPHAVEEQKDPDPEFSTVKYPNPEEGEGVLTLSFALAKRVGASIVLANDPDADRLAIAEKQESGQWRLFSGNELGALLGWWMFRCWKQQNSDPAAVKNLYMLSSTVSSKILRAIALKEGFHFEETLTGFKWMGNRARDLLDQGKAVLFAFEEAIGYMCCPSVLDKDGVSAAAISGEMISYLATKSTSLSQQLTSIYEEYGYHITKNSYFICHDQKVINSLFERLRNFNSQKDSYPTECGRFSVSAVRDLTTGYDSNQPDKKAVLPTSSSSHMITFSFSNGGVATIRTSGTEPKIKYYTELCAAPGNSDVKQLKKELDELVDAIVENFLEPGKNKLQPKPE</sequence>
<keyword evidence="5" id="KW-0313">Glucose metabolism</keyword>